<accession>A0AAE0IJD6</accession>
<dbReference type="Proteomes" id="UP001283341">
    <property type="component" value="Unassembled WGS sequence"/>
</dbReference>
<organism evidence="2 3">
    <name type="scientific">Apodospora peruviana</name>
    <dbReference type="NCBI Taxonomy" id="516989"/>
    <lineage>
        <taxon>Eukaryota</taxon>
        <taxon>Fungi</taxon>
        <taxon>Dikarya</taxon>
        <taxon>Ascomycota</taxon>
        <taxon>Pezizomycotina</taxon>
        <taxon>Sordariomycetes</taxon>
        <taxon>Sordariomycetidae</taxon>
        <taxon>Sordariales</taxon>
        <taxon>Lasiosphaeriaceae</taxon>
        <taxon>Apodospora</taxon>
    </lineage>
</organism>
<feature type="compositionally biased region" description="Polar residues" evidence="1">
    <location>
        <begin position="16"/>
        <end position="36"/>
    </location>
</feature>
<feature type="region of interest" description="Disordered" evidence="1">
    <location>
        <begin position="239"/>
        <end position="264"/>
    </location>
</feature>
<protein>
    <submittedName>
        <fullName evidence="2">Uncharacterized protein</fullName>
    </submittedName>
</protein>
<evidence type="ECO:0000313" key="2">
    <source>
        <dbReference type="EMBL" id="KAK3326233.1"/>
    </source>
</evidence>
<keyword evidence="3" id="KW-1185">Reference proteome</keyword>
<proteinExistence type="predicted"/>
<comment type="caution">
    <text evidence="2">The sequence shown here is derived from an EMBL/GenBank/DDBJ whole genome shotgun (WGS) entry which is preliminary data.</text>
</comment>
<evidence type="ECO:0000313" key="3">
    <source>
        <dbReference type="Proteomes" id="UP001283341"/>
    </source>
</evidence>
<gene>
    <name evidence="2" type="ORF">B0H66DRAFT_471776</name>
</gene>
<evidence type="ECO:0000256" key="1">
    <source>
        <dbReference type="SAM" id="MobiDB-lite"/>
    </source>
</evidence>
<feature type="region of interest" description="Disordered" evidence="1">
    <location>
        <begin position="1"/>
        <end position="62"/>
    </location>
</feature>
<dbReference type="AlphaFoldDB" id="A0AAE0IJD6"/>
<name>A0AAE0IJD6_9PEZI</name>
<reference evidence="2" key="2">
    <citation type="submission" date="2023-06" db="EMBL/GenBank/DDBJ databases">
        <authorList>
            <consortium name="Lawrence Berkeley National Laboratory"/>
            <person name="Haridas S."/>
            <person name="Hensen N."/>
            <person name="Bonometti L."/>
            <person name="Westerberg I."/>
            <person name="Brannstrom I.O."/>
            <person name="Guillou S."/>
            <person name="Cros-Aarteil S."/>
            <person name="Calhoun S."/>
            <person name="Kuo A."/>
            <person name="Mondo S."/>
            <person name="Pangilinan J."/>
            <person name="Riley R."/>
            <person name="Labutti K."/>
            <person name="Andreopoulos B."/>
            <person name="Lipzen A."/>
            <person name="Chen C."/>
            <person name="Yanf M."/>
            <person name="Daum C."/>
            <person name="Ng V."/>
            <person name="Clum A."/>
            <person name="Steindorff A."/>
            <person name="Ohm R."/>
            <person name="Martin F."/>
            <person name="Silar P."/>
            <person name="Natvig D."/>
            <person name="Lalanne C."/>
            <person name="Gautier V."/>
            <person name="Ament-Velasquez S.L."/>
            <person name="Kruys A."/>
            <person name="Hutchinson M.I."/>
            <person name="Powell A.J."/>
            <person name="Barry K."/>
            <person name="Miller A.N."/>
            <person name="Grigoriev I.V."/>
            <person name="Debuchy R."/>
            <person name="Gladieux P."/>
            <person name="Thoren M.H."/>
            <person name="Johannesson H."/>
        </authorList>
    </citation>
    <scope>NUCLEOTIDE SEQUENCE</scope>
    <source>
        <strain evidence="2">CBS 118394</strain>
    </source>
</reference>
<sequence>MAGGLANSRHAPGRPNSASPSTRPWTPPQGGTTLSVSRPPPPLTITPALTGNGGTNGHNTGLGSPTFELLRFTKIIRRLKWKLPFLGQGYWRAVSRLGQDRAHIAEAELMFKLDFFEFYALIERALVHLMGVFDIHISPGYPSSSVQRQRLQRRIAGKGLVNSAWNDGSSLSSNSRNETIVDSGVAAGGGGTECAGHRYHANVLEALDNEDNPLHGVLGTGDVRRQLARAKELRNRWKTADNDDDEDNGHRGNNVTYSSSTTRTRRKFEVPPLESYNPEGILETVFRGFDAAFVIAQRFVQGLGRVPSPAETDVDMVDWAIAAAVAAGEKADDDETQWEFMTDAMDWEAV</sequence>
<dbReference type="EMBL" id="JAUEDM010000002">
    <property type="protein sequence ID" value="KAK3326233.1"/>
    <property type="molecule type" value="Genomic_DNA"/>
</dbReference>
<reference evidence="2" key="1">
    <citation type="journal article" date="2023" name="Mol. Phylogenet. Evol.">
        <title>Genome-scale phylogeny and comparative genomics of the fungal order Sordariales.</title>
        <authorList>
            <person name="Hensen N."/>
            <person name="Bonometti L."/>
            <person name="Westerberg I."/>
            <person name="Brannstrom I.O."/>
            <person name="Guillou S."/>
            <person name="Cros-Aarteil S."/>
            <person name="Calhoun S."/>
            <person name="Haridas S."/>
            <person name="Kuo A."/>
            <person name="Mondo S."/>
            <person name="Pangilinan J."/>
            <person name="Riley R."/>
            <person name="LaButti K."/>
            <person name="Andreopoulos B."/>
            <person name="Lipzen A."/>
            <person name="Chen C."/>
            <person name="Yan M."/>
            <person name="Daum C."/>
            <person name="Ng V."/>
            <person name="Clum A."/>
            <person name="Steindorff A."/>
            <person name="Ohm R.A."/>
            <person name="Martin F."/>
            <person name="Silar P."/>
            <person name="Natvig D.O."/>
            <person name="Lalanne C."/>
            <person name="Gautier V."/>
            <person name="Ament-Velasquez S.L."/>
            <person name="Kruys A."/>
            <person name="Hutchinson M.I."/>
            <person name="Powell A.J."/>
            <person name="Barry K."/>
            <person name="Miller A.N."/>
            <person name="Grigoriev I.V."/>
            <person name="Debuchy R."/>
            <person name="Gladieux P."/>
            <person name="Hiltunen Thoren M."/>
            <person name="Johannesson H."/>
        </authorList>
    </citation>
    <scope>NUCLEOTIDE SEQUENCE</scope>
    <source>
        <strain evidence="2">CBS 118394</strain>
    </source>
</reference>